<feature type="region of interest" description="Disordered" evidence="1">
    <location>
        <begin position="29"/>
        <end position="89"/>
    </location>
</feature>
<evidence type="ECO:0000256" key="2">
    <source>
        <dbReference type="SAM" id="SignalP"/>
    </source>
</evidence>
<dbReference type="AlphaFoldDB" id="A0A7H1BJ83"/>
<gene>
    <name evidence="3" type="ORF">IAG42_17365</name>
</gene>
<dbReference type="KEGG" id="sxn:IAG42_17365"/>
<keyword evidence="2" id="KW-0732">Signal</keyword>
<dbReference type="EMBL" id="CP061281">
    <property type="protein sequence ID" value="QNS08788.1"/>
    <property type="molecule type" value="Genomic_DNA"/>
</dbReference>
<dbReference type="Proteomes" id="UP000516428">
    <property type="component" value="Chromosome"/>
</dbReference>
<sequence length="188" mass="18795">MSGLACAVVLAAALPLAGAFAGPVDDGAGGRHADAAPGDTAPGHPAREDTTHGDPTRKDLTGEAPAPARGSLLGAPDRSTASRCGPQLVSPEGVEAQTCVLTQSDDTWARTYYRNATGAALSAVLTLMAPDGRTVQITCAVGGGDEPGLCETPRGRTRGAAAEYQAVAEYASDAESPLLLRAGSNSAP</sequence>
<proteinExistence type="predicted"/>
<accession>A0A7H1BJ83</accession>
<feature type="signal peptide" evidence="2">
    <location>
        <begin position="1"/>
        <end position="21"/>
    </location>
</feature>
<evidence type="ECO:0000313" key="4">
    <source>
        <dbReference type="Proteomes" id="UP000516428"/>
    </source>
</evidence>
<name>A0A7H1BJ83_9ACTN</name>
<reference evidence="3 4" key="1">
    <citation type="submission" date="2020-09" db="EMBL/GenBank/DDBJ databases">
        <title>A novel species.</title>
        <authorList>
            <person name="Gao J."/>
        </authorList>
    </citation>
    <scope>NUCLEOTIDE SEQUENCE [LARGE SCALE GENOMIC DNA]</scope>
    <source>
        <strain evidence="3 4">CRXT-Y-14</strain>
    </source>
</reference>
<feature type="compositionally biased region" description="Basic and acidic residues" evidence="1">
    <location>
        <begin position="45"/>
        <end position="61"/>
    </location>
</feature>
<evidence type="ECO:0008006" key="5">
    <source>
        <dbReference type="Google" id="ProtNLM"/>
    </source>
</evidence>
<feature type="chain" id="PRO_5029007266" description="Serine/threonine protein kinase" evidence="2">
    <location>
        <begin position="22"/>
        <end position="188"/>
    </location>
</feature>
<protein>
    <recommendedName>
        <fullName evidence="5">Serine/threonine protein kinase</fullName>
    </recommendedName>
</protein>
<evidence type="ECO:0000256" key="1">
    <source>
        <dbReference type="SAM" id="MobiDB-lite"/>
    </source>
</evidence>
<evidence type="ECO:0000313" key="3">
    <source>
        <dbReference type="EMBL" id="QNS08788.1"/>
    </source>
</evidence>
<keyword evidence="4" id="KW-1185">Reference proteome</keyword>
<organism evidence="3 4">
    <name type="scientific">Streptomyces xanthii</name>
    <dbReference type="NCBI Taxonomy" id="2768069"/>
    <lineage>
        <taxon>Bacteria</taxon>
        <taxon>Bacillati</taxon>
        <taxon>Actinomycetota</taxon>
        <taxon>Actinomycetes</taxon>
        <taxon>Kitasatosporales</taxon>
        <taxon>Streptomycetaceae</taxon>
        <taxon>Streptomyces</taxon>
    </lineage>
</organism>